<reference evidence="11 12" key="1">
    <citation type="submission" date="2019-08" db="EMBL/GenBank/DDBJ databases">
        <title>Deep-cultivation of Planctomycetes and their phenomic and genomic characterization uncovers novel biology.</title>
        <authorList>
            <person name="Wiegand S."/>
            <person name="Jogler M."/>
            <person name="Boedeker C."/>
            <person name="Pinto D."/>
            <person name="Vollmers J."/>
            <person name="Rivas-Marin E."/>
            <person name="Kohn T."/>
            <person name="Peeters S.H."/>
            <person name="Heuer A."/>
            <person name="Rast P."/>
            <person name="Oberbeckmann S."/>
            <person name="Bunk B."/>
            <person name="Jeske O."/>
            <person name="Meyerdierks A."/>
            <person name="Storesund J.E."/>
            <person name="Kallscheuer N."/>
            <person name="Luecker S."/>
            <person name="Lage O.M."/>
            <person name="Pohl T."/>
            <person name="Merkel B.J."/>
            <person name="Hornburger P."/>
            <person name="Mueller R.-W."/>
            <person name="Bruemmer F."/>
            <person name="Labrenz M."/>
            <person name="Spormann A.M."/>
            <person name="Op den Camp H."/>
            <person name="Overmann J."/>
            <person name="Amann R."/>
            <person name="Jetten M.S.M."/>
            <person name="Mascher T."/>
            <person name="Medema M.H."/>
            <person name="Devos D.P."/>
            <person name="Kaster A.-K."/>
            <person name="Ovreas L."/>
            <person name="Rohde M."/>
            <person name="Galperin M.Y."/>
            <person name="Jogler C."/>
        </authorList>
    </citation>
    <scope>NUCLEOTIDE SEQUENCE [LARGE SCALE GENOMIC DNA]</scope>
    <source>
        <strain evidence="11 12">Pr1d</strain>
    </source>
</reference>
<evidence type="ECO:0000256" key="5">
    <source>
        <dbReference type="ARBA" id="ARBA00022806"/>
    </source>
</evidence>
<evidence type="ECO:0000256" key="1">
    <source>
        <dbReference type="ARBA" id="ARBA00022722"/>
    </source>
</evidence>
<dbReference type="OrthoDB" id="5487982at2"/>
<evidence type="ECO:0000256" key="9">
    <source>
        <dbReference type="ARBA" id="ARBA00023204"/>
    </source>
</evidence>
<keyword evidence="9" id="KW-0234">DNA repair</keyword>
<dbReference type="InterPro" id="IPR049035">
    <property type="entry name" value="ADDB_N"/>
</dbReference>
<protein>
    <submittedName>
        <fullName evidence="11">ATP-dependent helicase/deoxyribonuclease subunit B</fullName>
        <ecNumber evidence="11">3.1.-.-</ecNumber>
    </submittedName>
</protein>
<dbReference type="Gene3D" id="3.40.50.300">
    <property type="entry name" value="P-loop containing nucleotide triphosphate hydrolases"/>
    <property type="match status" value="3"/>
</dbReference>
<proteinExistence type="predicted"/>
<sequence>MSRFQISNSKEQGVNLILGPTRSGKTTRLAGEYVHFLADWQQDCRQPGGIWIGPSQGAVGQVRDLLATKCESALLNPQVVTFARFAEQVIARGRRRIRPIGPWEKQRILQQLIVSLLGQEKLSYFAAVAHTPGFVRQVAQFIGELKRRDVWAEQFRQRARSDRDRDIGVIYSAYQHFLTSQDLYDAEGRFWAAREQLHAESDAQWGLVVVDGFTDFTAAQHDILRLLAERSERLSISLLAEAAEGASSPGRELLFGRTKETLLRLQGSLPTAQTEFLAQSRNQSPGIAHVERQLFRDEQELSNQPTGLAILAANSVQGEIQEIARRIKVLLLSGDTQPEKIAVVFRNLDEVAPRIKEVCADFGLPYWLDSQATLKQTPLVRTLLKILRLQEKDWPFDLLLDLTATAATQRIAGEVATSSNWRVAAERSIRRAQLPAGRTLLMEQLRLWSDSGEQPSQESQDAAIALKIFESLEGMLGELPAHARLSTWIRHLERLVVAFGIAGPHWESLRHALDVTSAKDVQLGVAEAELSVAQILHLVEQIASEIPQRVTHDSIGQVRFLSAANARNLEVRHLFLAGLSEQSYSSGESSARLYSQQELGQFISDEQNRGPTPEEQAGDAMLLFYEMVTRPSETLTLSYPALDDKGQAMSPSPFLTELERCFAEGSIFKVTMAVGELASEVQAPLSRSDWRLTGIGSALAGDPKWLAGLAKLPVGQAILHGVESVGLRSQRDMFGPYEGILASENVRVALSKQFNEEHLWSPSRLETYATCPFRFFAGTILRLEPLGEIALRSDHLRRGSLLHQVLAAVHQQHGKPPAAATEPELISRFSSAMERIISENPLGGLNEALREIERREVLTWAPQYAKQEMQYQDKWKSFDQPLHPAHFEVRFGPLKYNGSDEYQDTLSQPVPFILDLENEQIQLTGQIDRIDMGQVHGVTVFTIIDYKSGQGVKLKPTEMEAGRQLQLPLYALAAEKLLLVDQHAKALATGYWNIKDTGFAGGRDGPFEFRTPTKSGLEDSPGWDSLQSAILARIEEMVHGIRAGEFPVYNENQQCTASCDFSKICRVAQIRSLEKVWPQD</sequence>
<dbReference type="PANTHER" id="PTHR30591">
    <property type="entry name" value="RECBCD ENZYME SUBUNIT RECC"/>
    <property type="match status" value="1"/>
</dbReference>
<keyword evidence="2" id="KW-0547">Nucleotide-binding</keyword>
<dbReference type="Gene3D" id="3.90.320.10">
    <property type="match status" value="1"/>
</dbReference>
<keyword evidence="7" id="KW-0067">ATP-binding</keyword>
<dbReference type="GO" id="GO:0005524">
    <property type="term" value="F:ATP binding"/>
    <property type="evidence" value="ECO:0007669"/>
    <property type="project" value="UniProtKB-KW"/>
</dbReference>
<keyword evidence="4 11" id="KW-0378">Hydrolase</keyword>
<evidence type="ECO:0000256" key="8">
    <source>
        <dbReference type="ARBA" id="ARBA00023125"/>
    </source>
</evidence>
<dbReference type="Pfam" id="PF12705">
    <property type="entry name" value="PDDEXK_1"/>
    <property type="match status" value="1"/>
</dbReference>
<evidence type="ECO:0000256" key="4">
    <source>
        <dbReference type="ARBA" id="ARBA00022801"/>
    </source>
</evidence>
<keyword evidence="3" id="KW-0227">DNA damage</keyword>
<dbReference type="SUPFAM" id="SSF52540">
    <property type="entry name" value="P-loop containing nucleoside triphosphate hydrolases"/>
    <property type="match status" value="1"/>
</dbReference>
<dbReference type="KEGG" id="bgok:Pr1d_24730"/>
<organism evidence="11 12">
    <name type="scientific">Bythopirellula goksoeyrii</name>
    <dbReference type="NCBI Taxonomy" id="1400387"/>
    <lineage>
        <taxon>Bacteria</taxon>
        <taxon>Pseudomonadati</taxon>
        <taxon>Planctomycetota</taxon>
        <taxon>Planctomycetia</taxon>
        <taxon>Pirellulales</taxon>
        <taxon>Lacipirellulaceae</taxon>
        <taxon>Bythopirellula</taxon>
    </lineage>
</organism>
<keyword evidence="8" id="KW-0238">DNA-binding</keyword>
<evidence type="ECO:0000256" key="3">
    <source>
        <dbReference type="ARBA" id="ARBA00022763"/>
    </source>
</evidence>
<dbReference type="Pfam" id="PF21445">
    <property type="entry name" value="ADDB_N"/>
    <property type="match status" value="1"/>
</dbReference>
<dbReference type="InterPro" id="IPR014017">
    <property type="entry name" value="DNA_helicase_UvrD-like_C"/>
</dbReference>
<dbReference type="GO" id="GO:0003677">
    <property type="term" value="F:DNA binding"/>
    <property type="evidence" value="ECO:0007669"/>
    <property type="project" value="UniProtKB-KW"/>
</dbReference>
<dbReference type="Proteomes" id="UP000323917">
    <property type="component" value="Chromosome"/>
</dbReference>
<dbReference type="EMBL" id="CP042913">
    <property type="protein sequence ID" value="QEG35180.1"/>
    <property type="molecule type" value="Genomic_DNA"/>
</dbReference>
<dbReference type="PANTHER" id="PTHR30591:SF1">
    <property type="entry name" value="RECBCD ENZYME SUBUNIT RECC"/>
    <property type="match status" value="1"/>
</dbReference>
<dbReference type="RefSeq" id="WP_148073724.1">
    <property type="nucleotide sequence ID" value="NZ_CP042913.1"/>
</dbReference>
<evidence type="ECO:0000256" key="2">
    <source>
        <dbReference type="ARBA" id="ARBA00022741"/>
    </source>
</evidence>
<evidence type="ECO:0000256" key="6">
    <source>
        <dbReference type="ARBA" id="ARBA00022839"/>
    </source>
</evidence>
<dbReference type="EC" id="3.1.-.-" evidence="11"/>
<keyword evidence="12" id="KW-1185">Reference proteome</keyword>
<dbReference type="GO" id="GO:0004527">
    <property type="term" value="F:exonuclease activity"/>
    <property type="evidence" value="ECO:0007669"/>
    <property type="project" value="UniProtKB-KW"/>
</dbReference>
<keyword evidence="1" id="KW-0540">Nuclease</keyword>
<dbReference type="AlphaFoldDB" id="A0A5B9QC53"/>
<dbReference type="PROSITE" id="PS51217">
    <property type="entry name" value="UVRD_HELICASE_CTER"/>
    <property type="match status" value="1"/>
</dbReference>
<evidence type="ECO:0000256" key="7">
    <source>
        <dbReference type="ARBA" id="ARBA00022840"/>
    </source>
</evidence>
<evidence type="ECO:0000313" key="11">
    <source>
        <dbReference type="EMBL" id="QEG35180.1"/>
    </source>
</evidence>
<evidence type="ECO:0000313" key="12">
    <source>
        <dbReference type="Proteomes" id="UP000323917"/>
    </source>
</evidence>
<dbReference type="GO" id="GO:0006281">
    <property type="term" value="P:DNA repair"/>
    <property type="evidence" value="ECO:0007669"/>
    <property type="project" value="UniProtKB-KW"/>
</dbReference>
<dbReference type="InterPro" id="IPR011604">
    <property type="entry name" value="PDDEXK-like_dom_sf"/>
</dbReference>
<gene>
    <name evidence="11" type="primary">addB</name>
    <name evidence="11" type="ORF">Pr1d_24730</name>
</gene>
<evidence type="ECO:0000259" key="10">
    <source>
        <dbReference type="PROSITE" id="PS51217"/>
    </source>
</evidence>
<feature type="domain" description="UvrD-like helicase C-terminal" evidence="10">
    <location>
        <begin position="277"/>
        <end position="568"/>
    </location>
</feature>
<dbReference type="GO" id="GO:0004386">
    <property type="term" value="F:helicase activity"/>
    <property type="evidence" value="ECO:0007669"/>
    <property type="project" value="UniProtKB-KW"/>
</dbReference>
<dbReference type="GO" id="GO:0006310">
    <property type="term" value="P:DNA recombination"/>
    <property type="evidence" value="ECO:0007669"/>
    <property type="project" value="TreeGrafter"/>
</dbReference>
<accession>A0A5B9QC53</accession>
<dbReference type="InterPro" id="IPR027417">
    <property type="entry name" value="P-loop_NTPase"/>
</dbReference>
<keyword evidence="5 11" id="KW-0347">Helicase</keyword>
<name>A0A5B9QC53_9BACT</name>
<dbReference type="InterPro" id="IPR038726">
    <property type="entry name" value="PDDEXK_AddAB-type"/>
</dbReference>
<keyword evidence="6" id="KW-0269">Exonuclease</keyword>